<feature type="region of interest" description="Disordered" evidence="1">
    <location>
        <begin position="68"/>
        <end position="205"/>
    </location>
</feature>
<reference evidence="3" key="1">
    <citation type="submission" date="2009-08" db="EMBL/GenBank/DDBJ databases">
        <authorList>
            <person name="Weinstock G."/>
            <person name="Sodergren E."/>
            <person name="Clifton S."/>
            <person name="Fulton L."/>
            <person name="Fulton B."/>
            <person name="Courtney L."/>
            <person name="Fronick C."/>
            <person name="Harrison M."/>
            <person name="Strong C."/>
            <person name="Farmer C."/>
            <person name="Delahaunty K."/>
            <person name="Markovic C."/>
            <person name="Hall O."/>
            <person name="Minx P."/>
            <person name="Tomlinson C."/>
            <person name="Mitreva M."/>
            <person name="Nelson J."/>
            <person name="Hou S."/>
            <person name="Wollam A."/>
            <person name="Pepin K.H."/>
            <person name="Johnson M."/>
            <person name="Bhonagiri V."/>
            <person name="Nash W.E."/>
            <person name="Warren W."/>
            <person name="Chinwalla A."/>
            <person name="Mardis E.R."/>
            <person name="Wilson R.K."/>
        </authorList>
    </citation>
    <scope>NUCLEOTIDE SEQUENCE [LARGE SCALE GENOMIC DNA]</scope>
    <source>
        <strain evidence="3">A2-165</strain>
    </source>
</reference>
<keyword evidence="2" id="KW-0732">Signal</keyword>
<feature type="compositionally biased region" description="Acidic residues" evidence="1">
    <location>
        <begin position="164"/>
        <end position="183"/>
    </location>
</feature>
<feature type="compositionally biased region" description="Pro residues" evidence="1">
    <location>
        <begin position="691"/>
        <end position="718"/>
    </location>
</feature>
<feature type="compositionally biased region" description="Basic and acidic residues" evidence="1">
    <location>
        <begin position="267"/>
        <end position="278"/>
    </location>
</feature>
<dbReference type="RefSeq" id="WP_005930030.1">
    <property type="nucleotide sequence ID" value="NZ_CP022479.1"/>
</dbReference>
<accession>C7H2W9</accession>
<feature type="chain" id="PRO_5043612841" evidence="2">
    <location>
        <begin position="30"/>
        <end position="840"/>
    </location>
</feature>
<dbReference type="HOGENOM" id="CLU_338520_0_0_9"/>
<keyword evidence="4" id="KW-1185">Reference proteome</keyword>
<evidence type="ECO:0000313" key="4">
    <source>
        <dbReference type="Proteomes" id="UP000004619"/>
    </source>
</evidence>
<feature type="compositionally biased region" description="Basic and acidic residues" evidence="1">
    <location>
        <begin position="123"/>
        <end position="142"/>
    </location>
</feature>
<dbReference type="STRING" id="411483.FAEPRAA2165_00617"/>
<feature type="region of interest" description="Disordered" evidence="1">
    <location>
        <begin position="267"/>
        <end position="289"/>
    </location>
</feature>
<dbReference type="Proteomes" id="UP000004619">
    <property type="component" value="Unassembled WGS sequence"/>
</dbReference>
<feature type="signal peptide" evidence="2">
    <location>
        <begin position="1"/>
        <end position="29"/>
    </location>
</feature>
<evidence type="ECO:0000256" key="2">
    <source>
        <dbReference type="SAM" id="SignalP"/>
    </source>
</evidence>
<evidence type="ECO:0000256" key="1">
    <source>
        <dbReference type="SAM" id="MobiDB-lite"/>
    </source>
</evidence>
<dbReference type="EMBL" id="ACOP02000009">
    <property type="protein sequence ID" value="EEU97703.1"/>
    <property type="molecule type" value="Genomic_DNA"/>
</dbReference>
<name>C7H2W9_FAED2</name>
<feature type="compositionally biased region" description="Polar residues" evidence="1">
    <location>
        <begin position="193"/>
        <end position="205"/>
    </location>
</feature>
<protein>
    <submittedName>
        <fullName evidence="3">Uncharacterized protein</fullName>
    </submittedName>
</protein>
<proteinExistence type="predicted"/>
<feature type="region of interest" description="Disordered" evidence="1">
    <location>
        <begin position="686"/>
        <end position="735"/>
    </location>
</feature>
<dbReference type="OrthoDB" id="10021254at2"/>
<sequence length="840" mass="87938">MRAKNLALRVLSTAAMLSIVTSIAAPAFAATYYINEGSVDVKVSDAGVVTVEQGGVTYKDGLDSVVIRGGTRGGKDDDRTKADASPATQEADGSNAPAVNETEAPKSENTAGDTAPKPVTTPTEERKEDTPQQELTEEKTEENVTPEPVKAKAEAPKPTQEPSAEQEEEKQEKEEQQEEEDEPTVPSAPAAQADNSSTSTSAEPTDNVITIVNNFAKKAEQVFSFVLDNVNIDRSNDGYENHKAALTVKGKGDTEIELDGDNILKGGEKHAGLEKNDSDGTGTLTIKDDNKAADGSKGSLLAKGGEYGAGIGGGECQDTSHITVTGGKITAVSGRRAAGIGGGGSSDGTDITIKGDATVIASGDAGAGIGVGGDGGNYTKGYGKVTITDHANVIAWSEYGAGIGGGRNAGGDITISGDATVAAEAHNDSVAIGSGGRLYPSDNPDNYKNLNTNITICDKANVTAVGSGSHPAIGSLGYVILPDGVSYPFTTTINILGGTLNVINRGDDHYTSDVPAIGNQSAGGRNTNADLVLNINASTGNTVINAYTTGSNAATIGKGYTLKKDDEQIQYNADGSSKFGEDGSVVLNLFRNSTTKKKGEKIETIYNNWYDLHKIIGGERYDTLHNAKWLKDNGYTSELATDTNHAWKVDDTKERVEPTLEHEGHVYYKCSVPGCKAVHDEVLPKLESKPTPEPTPDPTPVQPEPTPEPTPDPTPVQPDTPADTQSTPKDDVSTPKLYVIDLASTQVLFDETRQNDTVTYTTKQDGASLTGSFEALEAMAEDGVKTIVFQTIGTNTPGAVSRVSVDALLQHGGETLLLTHNGTEVHLTIDGQNADSLLLQ</sequence>
<dbReference type="AlphaFoldDB" id="C7H2W9"/>
<comment type="caution">
    <text evidence="3">The sequence shown here is derived from an EMBL/GenBank/DDBJ whole genome shotgun (WGS) entry which is preliminary data.</text>
</comment>
<gene>
    <name evidence="3" type="ORF">FAEPRAA2165_00617</name>
</gene>
<feature type="compositionally biased region" description="Basic and acidic residues" evidence="1">
    <location>
        <begin position="73"/>
        <end position="82"/>
    </location>
</feature>
<dbReference type="GeneID" id="90659033"/>
<dbReference type="PATRIC" id="fig|411483.3.peg.494"/>
<organism evidence="3 4">
    <name type="scientific">Faecalibacterium duncaniae (strain DSM 17677 / JCM 31915 / A2-165)</name>
    <name type="common">Faecalibacterium prausnitzii</name>
    <dbReference type="NCBI Taxonomy" id="411483"/>
    <lineage>
        <taxon>Bacteria</taxon>
        <taxon>Bacillati</taxon>
        <taxon>Bacillota</taxon>
        <taxon>Clostridia</taxon>
        <taxon>Eubacteriales</taxon>
        <taxon>Oscillospiraceae</taxon>
        <taxon>Faecalibacterium</taxon>
    </lineage>
</organism>
<evidence type="ECO:0000313" key="3">
    <source>
        <dbReference type="EMBL" id="EEU97703.1"/>
    </source>
</evidence>